<protein>
    <submittedName>
        <fullName evidence="3">50S ribosomal protein L11 methyltransferase</fullName>
    </submittedName>
</protein>
<dbReference type="Proteomes" id="UP000308230">
    <property type="component" value="Unassembled WGS sequence"/>
</dbReference>
<accession>A0A5R9F5J0</accession>
<sequence>MYIQYQMKVPYRIVEQTIEKLNGVGLVFTHYDVPIEVEKDQNGYRYEEVGDANVNLEVYVEDTDEKPPEHYMLLISKTVGISQSEITYREIKDENWQKPFEDVMLTNGWVICTPESEANYVEHKIVLDPQGAFGTGLHETTQNCLQIMLEKDFSGLHAVDLGAGSGILSVAAAIRNAQSVESVDIQPVEREINYNALLNQISNITVNQADLLSGEYRSKHNPDFIIINIGVEETIKIIQVNHLFETDCSEFLVSGIVEWNEKKITDFFVEAGYPVKERIHTNEWVTVLFSKS</sequence>
<dbReference type="GO" id="GO:0032259">
    <property type="term" value="P:methylation"/>
    <property type="evidence" value="ECO:0007669"/>
    <property type="project" value="UniProtKB-KW"/>
</dbReference>
<evidence type="ECO:0000313" key="4">
    <source>
        <dbReference type="Proteomes" id="UP000308230"/>
    </source>
</evidence>
<dbReference type="SUPFAM" id="SSF53335">
    <property type="entry name" value="S-adenosyl-L-methionine-dependent methyltransferases"/>
    <property type="match status" value="1"/>
</dbReference>
<dbReference type="RefSeq" id="WP_138126174.1">
    <property type="nucleotide sequence ID" value="NZ_SWLG01000006.1"/>
</dbReference>
<keyword evidence="3" id="KW-0687">Ribonucleoprotein</keyword>
<dbReference type="AlphaFoldDB" id="A0A5R9F5J0"/>
<evidence type="ECO:0000313" key="3">
    <source>
        <dbReference type="EMBL" id="TLS37596.1"/>
    </source>
</evidence>
<keyword evidence="2 3" id="KW-0808">Transferase</keyword>
<dbReference type="GO" id="GO:0005840">
    <property type="term" value="C:ribosome"/>
    <property type="evidence" value="ECO:0007669"/>
    <property type="project" value="UniProtKB-KW"/>
</dbReference>
<proteinExistence type="predicted"/>
<dbReference type="Pfam" id="PF06325">
    <property type="entry name" value="PrmA"/>
    <property type="match status" value="1"/>
</dbReference>
<dbReference type="Gene3D" id="3.40.50.150">
    <property type="entry name" value="Vaccinia Virus protein VP39"/>
    <property type="match status" value="1"/>
</dbReference>
<dbReference type="PANTHER" id="PTHR43648">
    <property type="entry name" value="ELECTRON TRANSFER FLAVOPROTEIN BETA SUBUNIT LYSINE METHYLTRANSFERASE"/>
    <property type="match status" value="1"/>
</dbReference>
<keyword evidence="3" id="KW-0689">Ribosomal protein</keyword>
<dbReference type="InterPro" id="IPR050078">
    <property type="entry name" value="Ribosomal_L11_MeTrfase_PrmA"/>
</dbReference>
<evidence type="ECO:0000256" key="2">
    <source>
        <dbReference type="ARBA" id="ARBA00022679"/>
    </source>
</evidence>
<dbReference type="GO" id="GO:0008276">
    <property type="term" value="F:protein methyltransferase activity"/>
    <property type="evidence" value="ECO:0007669"/>
    <property type="project" value="TreeGrafter"/>
</dbReference>
<reference evidence="3 4" key="1">
    <citation type="submission" date="2019-04" db="EMBL/GenBank/DDBJ databases">
        <title>Bacillus caeni sp. nov., a bacterium isolated from mangrove sediment.</title>
        <authorList>
            <person name="Huang H."/>
            <person name="Mo K."/>
            <person name="Hu Y."/>
        </authorList>
    </citation>
    <scope>NUCLEOTIDE SEQUENCE [LARGE SCALE GENOMIC DNA]</scope>
    <source>
        <strain evidence="3 4">HB172195</strain>
    </source>
</reference>
<keyword evidence="1 3" id="KW-0489">Methyltransferase</keyword>
<gene>
    <name evidence="3" type="ORF">FCL54_10685</name>
</gene>
<evidence type="ECO:0000256" key="1">
    <source>
        <dbReference type="ARBA" id="ARBA00022603"/>
    </source>
</evidence>
<comment type="caution">
    <text evidence="3">The sequence shown here is derived from an EMBL/GenBank/DDBJ whole genome shotgun (WGS) entry which is preliminary data.</text>
</comment>
<name>A0A5R9F5J0_9BACL</name>
<dbReference type="CDD" id="cd02440">
    <property type="entry name" value="AdoMet_MTases"/>
    <property type="match status" value="1"/>
</dbReference>
<organism evidence="3 4">
    <name type="scientific">Exobacillus caeni</name>
    <dbReference type="NCBI Taxonomy" id="2574798"/>
    <lineage>
        <taxon>Bacteria</taxon>
        <taxon>Bacillati</taxon>
        <taxon>Bacillota</taxon>
        <taxon>Bacilli</taxon>
        <taxon>Bacillales</taxon>
        <taxon>Guptibacillaceae</taxon>
        <taxon>Exobacillus</taxon>
    </lineage>
</organism>
<dbReference type="InterPro" id="IPR029063">
    <property type="entry name" value="SAM-dependent_MTases_sf"/>
</dbReference>
<dbReference type="EMBL" id="SWLG01000006">
    <property type="protein sequence ID" value="TLS37596.1"/>
    <property type="molecule type" value="Genomic_DNA"/>
</dbReference>
<keyword evidence="4" id="KW-1185">Reference proteome</keyword>
<dbReference type="PANTHER" id="PTHR43648:SF1">
    <property type="entry name" value="ELECTRON TRANSFER FLAVOPROTEIN BETA SUBUNIT LYSINE METHYLTRANSFERASE"/>
    <property type="match status" value="1"/>
</dbReference>
<dbReference type="OrthoDB" id="1888493at2"/>